<feature type="transmembrane region" description="Helical" evidence="2">
    <location>
        <begin position="409"/>
        <end position="435"/>
    </location>
</feature>
<reference evidence="3 4" key="1">
    <citation type="journal article" date="2019" name="Sci. Rep.">
        <title>Orb-weaving spider Araneus ventricosus genome elucidates the spidroin gene catalogue.</title>
        <authorList>
            <person name="Kono N."/>
            <person name="Nakamura H."/>
            <person name="Ohtoshi R."/>
            <person name="Moran D.A.P."/>
            <person name="Shinohara A."/>
            <person name="Yoshida Y."/>
            <person name="Fujiwara M."/>
            <person name="Mori M."/>
            <person name="Tomita M."/>
            <person name="Arakawa K."/>
        </authorList>
    </citation>
    <scope>NUCLEOTIDE SEQUENCE [LARGE SCALE GENOMIC DNA]</scope>
</reference>
<comment type="caution">
    <text evidence="3">The sequence shown here is derived from an EMBL/GenBank/DDBJ whole genome shotgun (WGS) entry which is preliminary data.</text>
</comment>
<evidence type="ECO:0000313" key="3">
    <source>
        <dbReference type="EMBL" id="GBL95941.1"/>
    </source>
</evidence>
<dbReference type="InterPro" id="IPR036259">
    <property type="entry name" value="MFS_trans_sf"/>
</dbReference>
<evidence type="ECO:0000313" key="4">
    <source>
        <dbReference type="Proteomes" id="UP000499080"/>
    </source>
</evidence>
<dbReference type="PANTHER" id="PTHR11360">
    <property type="entry name" value="MONOCARBOXYLATE TRANSPORTER"/>
    <property type="match status" value="1"/>
</dbReference>
<name>A0A4Y2BUK0_ARAVE</name>
<feature type="transmembrane region" description="Helical" evidence="2">
    <location>
        <begin position="383"/>
        <end position="403"/>
    </location>
</feature>
<feature type="transmembrane region" description="Helical" evidence="2">
    <location>
        <begin position="352"/>
        <end position="371"/>
    </location>
</feature>
<dbReference type="AlphaFoldDB" id="A0A4Y2BUK0"/>
<feature type="transmembrane region" description="Helical" evidence="2">
    <location>
        <begin position="318"/>
        <end position="340"/>
    </location>
</feature>
<feature type="region of interest" description="Disordered" evidence="1">
    <location>
        <begin position="204"/>
        <end position="235"/>
    </location>
</feature>
<feature type="transmembrane region" description="Helical" evidence="2">
    <location>
        <begin position="101"/>
        <end position="123"/>
    </location>
</feature>
<feature type="region of interest" description="Disordered" evidence="1">
    <location>
        <begin position="486"/>
        <end position="512"/>
    </location>
</feature>
<keyword evidence="2" id="KW-0472">Membrane</keyword>
<dbReference type="GO" id="GO:0008028">
    <property type="term" value="F:monocarboxylic acid transmembrane transporter activity"/>
    <property type="evidence" value="ECO:0007669"/>
    <property type="project" value="TreeGrafter"/>
</dbReference>
<feature type="transmembrane region" description="Helical" evidence="2">
    <location>
        <begin position="135"/>
        <end position="154"/>
    </location>
</feature>
<organism evidence="3 4">
    <name type="scientific">Araneus ventricosus</name>
    <name type="common">Orbweaver spider</name>
    <name type="synonym">Epeira ventricosa</name>
    <dbReference type="NCBI Taxonomy" id="182803"/>
    <lineage>
        <taxon>Eukaryota</taxon>
        <taxon>Metazoa</taxon>
        <taxon>Ecdysozoa</taxon>
        <taxon>Arthropoda</taxon>
        <taxon>Chelicerata</taxon>
        <taxon>Arachnida</taxon>
        <taxon>Araneae</taxon>
        <taxon>Araneomorphae</taxon>
        <taxon>Entelegynae</taxon>
        <taxon>Araneoidea</taxon>
        <taxon>Araneidae</taxon>
        <taxon>Araneus</taxon>
    </lineage>
</organism>
<dbReference type="Gene3D" id="1.20.1250.20">
    <property type="entry name" value="MFS general substrate transporter like domains"/>
    <property type="match status" value="1"/>
</dbReference>
<dbReference type="Proteomes" id="UP000499080">
    <property type="component" value="Unassembled WGS sequence"/>
</dbReference>
<dbReference type="PANTHER" id="PTHR11360:SF303">
    <property type="entry name" value="MAJOR FACILITATOR SUPERFAMILY (MFS) PROFILE DOMAIN-CONTAINING PROTEIN"/>
    <property type="match status" value="1"/>
</dbReference>
<proteinExistence type="predicted"/>
<gene>
    <name evidence="3" type="ORF">AVEN_227164_1</name>
</gene>
<accession>A0A4Y2BUK0</accession>
<keyword evidence="4" id="KW-1185">Reference proteome</keyword>
<protein>
    <submittedName>
        <fullName evidence="3">Uncharacterized protein</fullName>
    </submittedName>
</protein>
<dbReference type="OrthoDB" id="10491620at2759"/>
<evidence type="ECO:0000256" key="2">
    <source>
        <dbReference type="SAM" id="Phobius"/>
    </source>
</evidence>
<sequence>MTIKTNNWLVAVACSLIIALNYSFLRVGGLLYIATVERFKVSKSQASLPYFWCNLIKSLAGPLVGCLSESYGSSEVTMAGTLVSALGVGMCYFVEHITVLIILWGGILGFGVAMSSAMIGDILNDHFDKNHITTASGISLGGAGIGSVILVYFCDFLLNQYNLSDTFLILSGFMLNGLPLGMILIYSKATDGVVNEKRFPGTLDDRDQNIDANESGGFSLTFNNESSSRSNSGVEIDGISTDNVLTKEPLRESSPNLSVNIKNVEKHLSKHYFENQEENNSALAEKPLNAVDNNSKLTKNKILQNIILRFRIFWNPTFLVICINQSSLVFIGHTLLTIIIDAAKDKEVGPGLEIYCLSCLLIADTIGRLGLGWVTDCNFLTNVNFSALSFACLGISLVAIALLTSFSELIIALSIFGILGGAIMVVFTGIVCEFIEKDQLKMAMSARPFLSAPMFLTAGPMIMRNMSLHEFYPPQREIEQKTAIVQSNPPNHLPPSSPKISQRPPWASGKVSTSGRIFTNPTLIELRQEISQYYWLRGAVTSFSALARSVWQSLQNKSRLNKIAT</sequence>
<evidence type="ECO:0000256" key="1">
    <source>
        <dbReference type="SAM" id="MobiDB-lite"/>
    </source>
</evidence>
<keyword evidence="2" id="KW-0812">Transmembrane</keyword>
<dbReference type="Pfam" id="PF07690">
    <property type="entry name" value="MFS_1"/>
    <property type="match status" value="1"/>
</dbReference>
<dbReference type="SUPFAM" id="SSF103473">
    <property type="entry name" value="MFS general substrate transporter"/>
    <property type="match status" value="1"/>
</dbReference>
<dbReference type="EMBL" id="BGPR01000115">
    <property type="protein sequence ID" value="GBL95941.1"/>
    <property type="molecule type" value="Genomic_DNA"/>
</dbReference>
<keyword evidence="2" id="KW-1133">Transmembrane helix</keyword>
<dbReference type="InterPro" id="IPR050327">
    <property type="entry name" value="Proton-linked_MCT"/>
</dbReference>
<dbReference type="InterPro" id="IPR011701">
    <property type="entry name" value="MFS"/>
</dbReference>
<feature type="transmembrane region" description="Helical" evidence="2">
    <location>
        <begin position="166"/>
        <end position="187"/>
    </location>
</feature>
<feature type="compositionally biased region" description="Polar residues" evidence="1">
    <location>
        <begin position="210"/>
        <end position="233"/>
    </location>
</feature>